<dbReference type="Gene3D" id="3.40.630.30">
    <property type="match status" value="1"/>
</dbReference>
<keyword evidence="2" id="KW-0808">Transferase</keyword>
<dbReference type="CDD" id="cd04301">
    <property type="entry name" value="NAT_SF"/>
    <property type="match status" value="1"/>
</dbReference>
<gene>
    <name evidence="2" type="ORF">H4F99_01440</name>
</gene>
<evidence type="ECO:0000259" key="1">
    <source>
        <dbReference type="PROSITE" id="PS51186"/>
    </source>
</evidence>
<reference evidence="2 3" key="1">
    <citation type="submission" date="2020-07" db="EMBL/GenBank/DDBJ databases">
        <authorList>
            <person name="Xu S."/>
            <person name="Li A."/>
        </authorList>
    </citation>
    <scope>NUCLEOTIDE SEQUENCE [LARGE SCALE GENOMIC DNA]</scope>
    <source>
        <strain evidence="2 3">SG-8</strain>
    </source>
</reference>
<feature type="domain" description="N-acetyltransferase" evidence="1">
    <location>
        <begin position="12"/>
        <end position="162"/>
    </location>
</feature>
<dbReference type="PROSITE" id="PS51186">
    <property type="entry name" value="GNAT"/>
    <property type="match status" value="1"/>
</dbReference>
<dbReference type="SUPFAM" id="SSF55729">
    <property type="entry name" value="Acyl-CoA N-acyltransferases (Nat)"/>
    <property type="match status" value="1"/>
</dbReference>
<dbReference type="EMBL" id="JACHTE010000001">
    <property type="protein sequence ID" value="MBB1087146.1"/>
    <property type="molecule type" value="Genomic_DNA"/>
</dbReference>
<name>A0A7W3U1B9_9GAMM</name>
<dbReference type="Pfam" id="PF13673">
    <property type="entry name" value="Acetyltransf_10"/>
    <property type="match status" value="1"/>
</dbReference>
<sequence>MNAQPALSWHASPFDALTVGQLHDLLRLRSEVFVVEQACAYLDIDGKDRHADTWHLLGEAADGQLAAYLRLLPAGLGHGIEDFAEASIGRVVTSPAWRGRGLGDPLMREGLALAKRVLPGAPLRLGAQAHLQHFYARHGFTVASDEYLEDGIPHVEMLRPGRP</sequence>
<accession>A0A7W3U1B9</accession>
<evidence type="ECO:0000313" key="2">
    <source>
        <dbReference type="EMBL" id="MBB1087146.1"/>
    </source>
</evidence>
<proteinExistence type="predicted"/>
<evidence type="ECO:0000313" key="3">
    <source>
        <dbReference type="Proteomes" id="UP000552587"/>
    </source>
</evidence>
<dbReference type="GO" id="GO:0016747">
    <property type="term" value="F:acyltransferase activity, transferring groups other than amino-acyl groups"/>
    <property type="evidence" value="ECO:0007669"/>
    <property type="project" value="InterPro"/>
</dbReference>
<organism evidence="2 3">
    <name type="scientific">Marilutibacter penaei</name>
    <dbReference type="NCBI Taxonomy" id="2759900"/>
    <lineage>
        <taxon>Bacteria</taxon>
        <taxon>Pseudomonadati</taxon>
        <taxon>Pseudomonadota</taxon>
        <taxon>Gammaproteobacteria</taxon>
        <taxon>Lysobacterales</taxon>
        <taxon>Lysobacteraceae</taxon>
        <taxon>Marilutibacter</taxon>
    </lineage>
</organism>
<dbReference type="InterPro" id="IPR000182">
    <property type="entry name" value="GNAT_dom"/>
</dbReference>
<dbReference type="AlphaFoldDB" id="A0A7W3U1B9"/>
<keyword evidence="3" id="KW-1185">Reference proteome</keyword>
<protein>
    <submittedName>
        <fullName evidence="2">GNAT family N-acetyltransferase</fullName>
    </submittedName>
</protein>
<dbReference type="InterPro" id="IPR016181">
    <property type="entry name" value="Acyl_CoA_acyltransferase"/>
</dbReference>
<dbReference type="Proteomes" id="UP000552587">
    <property type="component" value="Unassembled WGS sequence"/>
</dbReference>
<dbReference type="RefSeq" id="WP_182667927.1">
    <property type="nucleotide sequence ID" value="NZ_JACHTE010000001.1"/>
</dbReference>
<comment type="caution">
    <text evidence="2">The sequence shown here is derived from an EMBL/GenBank/DDBJ whole genome shotgun (WGS) entry which is preliminary data.</text>
</comment>